<dbReference type="SUPFAM" id="SSF53850">
    <property type="entry name" value="Periplasmic binding protein-like II"/>
    <property type="match status" value="1"/>
</dbReference>
<keyword evidence="2" id="KW-0805">Transcription regulation</keyword>
<evidence type="ECO:0000256" key="4">
    <source>
        <dbReference type="ARBA" id="ARBA00023163"/>
    </source>
</evidence>
<dbReference type="AlphaFoldDB" id="A0A255XTW9"/>
<dbReference type="Proteomes" id="UP000216361">
    <property type="component" value="Unassembled WGS sequence"/>
</dbReference>
<evidence type="ECO:0000313" key="6">
    <source>
        <dbReference type="EMBL" id="OYQ20446.1"/>
    </source>
</evidence>
<dbReference type="Pfam" id="PF00126">
    <property type="entry name" value="HTH_1"/>
    <property type="match status" value="1"/>
</dbReference>
<dbReference type="Gene3D" id="3.40.190.10">
    <property type="entry name" value="Periplasmic binding protein-like II"/>
    <property type="match status" value="2"/>
</dbReference>
<keyword evidence="4" id="KW-0804">Transcription</keyword>
<dbReference type="PANTHER" id="PTHR30579:SF7">
    <property type="entry name" value="HTH-TYPE TRANSCRIPTIONAL REGULATOR LRHA-RELATED"/>
    <property type="match status" value="1"/>
</dbReference>
<dbReference type="PRINTS" id="PR00039">
    <property type="entry name" value="HTHLYSR"/>
</dbReference>
<name>A0A255XTW9_9PROT</name>
<keyword evidence="3" id="KW-0238">DNA-binding</keyword>
<dbReference type="PANTHER" id="PTHR30579">
    <property type="entry name" value="TRANSCRIPTIONAL REGULATOR"/>
    <property type="match status" value="1"/>
</dbReference>
<dbReference type="PROSITE" id="PS50931">
    <property type="entry name" value="HTH_LYSR"/>
    <property type="match status" value="1"/>
</dbReference>
<dbReference type="InterPro" id="IPR005119">
    <property type="entry name" value="LysR_subst-bd"/>
</dbReference>
<evidence type="ECO:0000256" key="3">
    <source>
        <dbReference type="ARBA" id="ARBA00023125"/>
    </source>
</evidence>
<protein>
    <submittedName>
        <fullName evidence="6">LysR family transcriptional regulator</fullName>
    </submittedName>
</protein>
<evidence type="ECO:0000256" key="2">
    <source>
        <dbReference type="ARBA" id="ARBA00023015"/>
    </source>
</evidence>
<dbReference type="InterPro" id="IPR050176">
    <property type="entry name" value="LTTR"/>
</dbReference>
<dbReference type="InterPro" id="IPR036390">
    <property type="entry name" value="WH_DNA-bd_sf"/>
</dbReference>
<comment type="caution">
    <text evidence="6">The sequence shown here is derived from an EMBL/GenBank/DDBJ whole genome shotgun (WGS) entry which is preliminary data.</text>
</comment>
<organism evidence="6 7">
    <name type="scientific">Elstera cyanobacteriorum</name>
    <dbReference type="NCBI Taxonomy" id="2022747"/>
    <lineage>
        <taxon>Bacteria</taxon>
        <taxon>Pseudomonadati</taxon>
        <taxon>Pseudomonadota</taxon>
        <taxon>Alphaproteobacteria</taxon>
        <taxon>Rhodospirillales</taxon>
        <taxon>Rhodospirillaceae</taxon>
        <taxon>Elstera</taxon>
    </lineage>
</organism>
<gene>
    <name evidence="6" type="ORF">CHR90_04940</name>
</gene>
<dbReference type="InterPro" id="IPR036388">
    <property type="entry name" value="WH-like_DNA-bd_sf"/>
</dbReference>
<proteinExistence type="inferred from homology"/>
<feature type="domain" description="HTH lysR-type" evidence="5">
    <location>
        <begin position="6"/>
        <end position="64"/>
    </location>
</feature>
<dbReference type="EMBL" id="NOXS01000028">
    <property type="protein sequence ID" value="OYQ20446.1"/>
    <property type="molecule type" value="Genomic_DNA"/>
</dbReference>
<keyword evidence="7" id="KW-1185">Reference proteome</keyword>
<dbReference type="OrthoDB" id="9789529at2"/>
<dbReference type="Pfam" id="PF03466">
    <property type="entry name" value="LysR_substrate"/>
    <property type="match status" value="1"/>
</dbReference>
<comment type="similarity">
    <text evidence="1">Belongs to the LysR transcriptional regulatory family.</text>
</comment>
<dbReference type="GO" id="GO:0003700">
    <property type="term" value="F:DNA-binding transcription factor activity"/>
    <property type="evidence" value="ECO:0007669"/>
    <property type="project" value="InterPro"/>
</dbReference>
<dbReference type="Gene3D" id="1.10.10.10">
    <property type="entry name" value="Winged helix-like DNA-binding domain superfamily/Winged helix DNA-binding domain"/>
    <property type="match status" value="1"/>
</dbReference>
<dbReference type="InterPro" id="IPR000847">
    <property type="entry name" value="LysR_HTH_N"/>
</dbReference>
<reference evidence="6 7" key="1">
    <citation type="submission" date="2017-07" db="EMBL/GenBank/DDBJ databases">
        <title>Elstera cyanobacteriorum sp. nov., a novel bacterium isolated from cyanobacterial aggregates in a eutrophic lake.</title>
        <authorList>
            <person name="Cai H."/>
        </authorList>
    </citation>
    <scope>NUCLEOTIDE SEQUENCE [LARGE SCALE GENOMIC DNA]</scope>
    <source>
        <strain evidence="6 7">TH019</strain>
    </source>
</reference>
<accession>A0A255XTW9</accession>
<dbReference type="SUPFAM" id="SSF46785">
    <property type="entry name" value="Winged helix' DNA-binding domain"/>
    <property type="match status" value="1"/>
</dbReference>
<sequence length="287" mass="31299">MVNFPLDPDLLAAFRAVVEAGNFTRAAERLRRNQSTLSMQIKRLETAVGDRLLERGAGTAVRLTARGELVLTYARRLLALQEEALAALREGDLQGTVRLGTPEDFATAHLPQVLADFARSHPQVSLEITCDLTLNLLDRFGRGEFDLALIKREPAGDAGGVPVWREPLVWVTGDADLPRRPGPLPLALSPHPCVYRRRALGALQASGREWRLAYTCESLAGTLAAVRAGLGVTVLPRDMVPRGLIHLETAADLPRLAETEIALIAAPDLSRPALRLRDHMISALERA</sequence>
<dbReference type="GO" id="GO:0003677">
    <property type="term" value="F:DNA binding"/>
    <property type="evidence" value="ECO:0007669"/>
    <property type="project" value="UniProtKB-KW"/>
</dbReference>
<evidence type="ECO:0000259" key="5">
    <source>
        <dbReference type="PROSITE" id="PS50931"/>
    </source>
</evidence>
<evidence type="ECO:0000313" key="7">
    <source>
        <dbReference type="Proteomes" id="UP000216361"/>
    </source>
</evidence>
<evidence type="ECO:0000256" key="1">
    <source>
        <dbReference type="ARBA" id="ARBA00009437"/>
    </source>
</evidence>